<proteinExistence type="predicted"/>
<dbReference type="RefSeq" id="WP_380049970.1">
    <property type="nucleotide sequence ID" value="NZ_JBHLTC010000026.1"/>
</dbReference>
<comment type="caution">
    <text evidence="2">The sequence shown here is derived from an EMBL/GenBank/DDBJ whole genome shotgun (WGS) entry which is preliminary data.</text>
</comment>
<gene>
    <name evidence="2" type="ORF">ACFFGN_20365</name>
</gene>
<name>A0ABV6QP75_9ACTN</name>
<dbReference type="Proteomes" id="UP001589890">
    <property type="component" value="Unassembled WGS sequence"/>
</dbReference>
<evidence type="ECO:0000313" key="3">
    <source>
        <dbReference type="Proteomes" id="UP001589890"/>
    </source>
</evidence>
<keyword evidence="1" id="KW-0732">Signal</keyword>
<feature type="chain" id="PRO_5046515996" evidence="1">
    <location>
        <begin position="26"/>
        <end position="667"/>
    </location>
</feature>
<sequence length="667" mass="68802">MRPLFRFMLPAALAGALLSAVPAAATPLSTTTPASAAAAERSVAERSMTEPSVTVLSPVADSTIPLGEVSVRMAVDLAGEPSGRIDVTLGHYVSGAAIIEAGTCDAGCEVTVALTVGEWDRTGPAHGTMMLSAKLTTASGLQTFGGGSLYITGPTTISDLQFVRDGQLFPDGVADAVGNFRVSVEGAPGEAVAELRLIDSVGVARLTASAPFSVSRGLSKDALFALDLSGLPDGLYRAETRARNTDGYYGYGRYTFVRVTHANQAGFDLGEDKPKVVGWAGVGGSLQIQGPLLSGSKPSTVTLTVDGATREVAVTPAAWIPQNWQQPTAKQGVGFSMQGPELTLGTHQVELRLLDAAGRLIGKPTTRTVLVSDFKAKATAPTLVVGRRSTVTLSADGPTGHPLQRCDIELAAPQAIDNAPIGRFCTTGLQALRTTAPVTPRASGAHNFGFSLDTGVYQRLIVQPATVYAARRATVTAPAVRYGQRGTAKVVVQDNHKLGVWSAAPAGVNVTLQRQVAGSTTWATVGSVKTVAGGIASIPFTSVTNGSFRAVLASSVPAETVVTPAIPAVSVANVAWRSAPTAATRGRSVTYSVVATPYDAGAVAYLQVRKPGSTVWTSVRSVVIPTSTVANLAYAFPATGTWGVRVLRGTTKQHAGGYSSVAAVVVR</sequence>
<keyword evidence="3" id="KW-1185">Reference proteome</keyword>
<accession>A0ABV6QP75</accession>
<evidence type="ECO:0000256" key="1">
    <source>
        <dbReference type="SAM" id="SignalP"/>
    </source>
</evidence>
<evidence type="ECO:0000313" key="2">
    <source>
        <dbReference type="EMBL" id="MFC0626445.1"/>
    </source>
</evidence>
<reference evidence="2 3" key="1">
    <citation type="submission" date="2024-09" db="EMBL/GenBank/DDBJ databases">
        <authorList>
            <person name="Sun Q."/>
            <person name="Mori K."/>
        </authorList>
    </citation>
    <scope>NUCLEOTIDE SEQUENCE [LARGE SCALE GENOMIC DNA]</scope>
    <source>
        <strain evidence="2 3">CGMCC 1.15906</strain>
    </source>
</reference>
<dbReference type="EMBL" id="JBHLTC010000026">
    <property type="protein sequence ID" value="MFC0626445.1"/>
    <property type="molecule type" value="Genomic_DNA"/>
</dbReference>
<feature type="signal peptide" evidence="1">
    <location>
        <begin position="1"/>
        <end position="25"/>
    </location>
</feature>
<organism evidence="2 3">
    <name type="scientific">Kribbella deserti</name>
    <dbReference type="NCBI Taxonomy" id="1926257"/>
    <lineage>
        <taxon>Bacteria</taxon>
        <taxon>Bacillati</taxon>
        <taxon>Actinomycetota</taxon>
        <taxon>Actinomycetes</taxon>
        <taxon>Propionibacteriales</taxon>
        <taxon>Kribbellaceae</taxon>
        <taxon>Kribbella</taxon>
    </lineage>
</organism>
<protein>
    <submittedName>
        <fullName evidence="2">Uncharacterized protein</fullName>
    </submittedName>
</protein>